<reference evidence="3" key="1">
    <citation type="submission" date="2020-11" db="EMBL/GenBank/DDBJ databases">
        <title>Sequencing the genomes of 1000 actinobacteria strains.</title>
        <authorList>
            <person name="Klenk H.-P."/>
        </authorList>
    </citation>
    <scope>NUCLEOTIDE SEQUENCE</scope>
    <source>
        <strain evidence="3">DSM 45356</strain>
    </source>
</reference>
<feature type="region of interest" description="Disordered" evidence="1">
    <location>
        <begin position="291"/>
        <end position="401"/>
    </location>
</feature>
<dbReference type="RefSeq" id="WP_197007041.1">
    <property type="nucleotide sequence ID" value="NZ_BONS01000005.1"/>
</dbReference>
<evidence type="ECO:0008006" key="5">
    <source>
        <dbReference type="Google" id="ProtNLM"/>
    </source>
</evidence>
<sequence length="401" mass="39670">MADAAGSVIKTMLTWWLSVPSINLEGEDSVVMKIRGLVLPIAFIVAFSGIIWQGTRMALSRKPAPLIDIGRGMWHVALWSAIGVFGPATALKAGDAFSTWVLSSPDGDMFGKRLTNALTMAYVSNPGLTIILGIIVILAAIVQTFLLMFREGSVIILSGVIVLAASGQFTTATRPWLRKIIGWGVALICWKPAAALVYKVGFVMIGSGKDTRVQFMGLAVLLLAIIAMPALMKFFTWAPGAIESSGGGLATGLAAAGGAMHAASWLGGGGGAGGGGGGGSSPVDHARWMQRSMPSGAKPGTGSGDVGGSTNPQSPQPPKQGAAPGKPAASAPAAQAPGGPAAKPGGLSAPGANAAAAGKVGGGTAAAGPAGVAVAAGQALASGAKSAADATTNAATKGGDK</sequence>
<dbReference type="AlphaFoldDB" id="A0A8J7GWZ5"/>
<name>A0A8J7GWZ5_9ACTN</name>
<feature type="transmembrane region" description="Helical" evidence="2">
    <location>
        <begin position="154"/>
        <end position="174"/>
    </location>
</feature>
<gene>
    <name evidence="3" type="ORF">IW245_006698</name>
</gene>
<feature type="compositionally biased region" description="Low complexity" evidence="1">
    <location>
        <begin position="319"/>
        <end position="358"/>
    </location>
</feature>
<feature type="transmembrane region" description="Helical" evidence="2">
    <location>
        <begin position="128"/>
        <end position="147"/>
    </location>
</feature>
<evidence type="ECO:0000256" key="1">
    <source>
        <dbReference type="SAM" id="MobiDB-lite"/>
    </source>
</evidence>
<evidence type="ECO:0000313" key="3">
    <source>
        <dbReference type="EMBL" id="MBG6140504.1"/>
    </source>
</evidence>
<keyword evidence="2" id="KW-0812">Transmembrane</keyword>
<feature type="transmembrane region" description="Helical" evidence="2">
    <location>
        <begin position="213"/>
        <end position="232"/>
    </location>
</feature>
<keyword evidence="2" id="KW-1133">Transmembrane helix</keyword>
<accession>A0A8J7GWZ5</accession>
<protein>
    <recommendedName>
        <fullName evidence="5">TrbL/VirB6 plasmid conjugal transfer protein</fullName>
    </recommendedName>
</protein>
<comment type="caution">
    <text evidence="3">The sequence shown here is derived from an EMBL/GenBank/DDBJ whole genome shotgun (WGS) entry which is preliminary data.</text>
</comment>
<evidence type="ECO:0000256" key="2">
    <source>
        <dbReference type="SAM" id="Phobius"/>
    </source>
</evidence>
<feature type="transmembrane region" description="Helical" evidence="2">
    <location>
        <begin position="34"/>
        <end position="52"/>
    </location>
</feature>
<feature type="transmembrane region" description="Helical" evidence="2">
    <location>
        <begin position="180"/>
        <end position="201"/>
    </location>
</feature>
<feature type="transmembrane region" description="Helical" evidence="2">
    <location>
        <begin position="73"/>
        <end position="91"/>
    </location>
</feature>
<keyword evidence="2" id="KW-0472">Membrane</keyword>
<dbReference type="Proteomes" id="UP000622552">
    <property type="component" value="Unassembled WGS sequence"/>
</dbReference>
<keyword evidence="4" id="KW-1185">Reference proteome</keyword>
<dbReference type="EMBL" id="JADOUF010000001">
    <property type="protein sequence ID" value="MBG6140504.1"/>
    <property type="molecule type" value="Genomic_DNA"/>
</dbReference>
<proteinExistence type="predicted"/>
<evidence type="ECO:0000313" key="4">
    <source>
        <dbReference type="Proteomes" id="UP000622552"/>
    </source>
</evidence>
<feature type="compositionally biased region" description="Low complexity" evidence="1">
    <location>
        <begin position="366"/>
        <end position="401"/>
    </location>
</feature>
<organism evidence="3 4">
    <name type="scientific">Longispora fulva</name>
    <dbReference type="NCBI Taxonomy" id="619741"/>
    <lineage>
        <taxon>Bacteria</taxon>
        <taxon>Bacillati</taxon>
        <taxon>Actinomycetota</taxon>
        <taxon>Actinomycetes</taxon>
        <taxon>Micromonosporales</taxon>
        <taxon>Micromonosporaceae</taxon>
        <taxon>Longispora</taxon>
    </lineage>
</organism>